<protein>
    <submittedName>
        <fullName evidence="1">Uncharacterized protein</fullName>
    </submittedName>
</protein>
<dbReference type="EMBL" id="VKDK01000006">
    <property type="protein sequence ID" value="TRX62411.1"/>
    <property type="molecule type" value="Genomic_DNA"/>
</dbReference>
<evidence type="ECO:0000313" key="2">
    <source>
        <dbReference type="Proteomes" id="UP000320443"/>
    </source>
</evidence>
<comment type="caution">
    <text evidence="1">The sequence shown here is derived from an EMBL/GenBank/DDBJ whole genome shotgun (WGS) entry which is preliminary data.</text>
</comment>
<dbReference type="Proteomes" id="UP000320443">
    <property type="component" value="Unassembled WGS sequence"/>
</dbReference>
<name>A0A553FYT1_9CORY</name>
<proteinExistence type="predicted"/>
<reference evidence="1 2" key="1">
    <citation type="submission" date="2019-07" db="EMBL/GenBank/DDBJ databases">
        <title>Draft genome of C. aurimucosum strain 2274.</title>
        <authorList>
            <person name="Pacheco L.G.C."/>
            <person name="Aguiar E.R.G.R."/>
            <person name="Santos C.S."/>
            <person name="Rocha D.J.P.G."/>
            <person name="Sant'Anna L.O."/>
            <person name="Mattos-Guaraldi A.L."/>
            <person name="Santos L.S."/>
        </authorList>
    </citation>
    <scope>NUCLEOTIDE SEQUENCE [LARGE SCALE GENOMIC DNA]</scope>
    <source>
        <strain evidence="1 2">2274</strain>
    </source>
</reference>
<keyword evidence="2" id="KW-1185">Reference proteome</keyword>
<accession>A0A553FYT1</accession>
<organism evidence="1 2">
    <name type="scientific">Corynebacterium hiratae</name>
    <dbReference type="NCBI Taxonomy" id="3139423"/>
    <lineage>
        <taxon>Bacteria</taxon>
        <taxon>Bacillati</taxon>
        <taxon>Actinomycetota</taxon>
        <taxon>Actinomycetes</taxon>
        <taxon>Mycobacteriales</taxon>
        <taxon>Corynebacteriaceae</taxon>
        <taxon>Corynebacterium</taxon>
    </lineage>
</organism>
<evidence type="ECO:0000313" key="1">
    <source>
        <dbReference type="EMBL" id="TRX62411.1"/>
    </source>
</evidence>
<dbReference type="AlphaFoldDB" id="A0A553FYT1"/>
<dbReference type="RefSeq" id="WP_144013326.1">
    <property type="nucleotide sequence ID" value="NZ_VKDK01000006.1"/>
</dbReference>
<sequence>MINYLIPQPDAGLDLPDHVKAGISVMVYDGWEFAQQAGEYAADVPTSIVGDVSIITEHAENFDKEDTIHVLAQALGVAIHDYKGCGTTQTEREEILNECVKHIMHGIGIGHAMDEREG</sequence>
<gene>
    <name evidence="1" type="ORF">FNY97_05420</name>
</gene>